<dbReference type="Proteomes" id="UP000031623">
    <property type="component" value="Chromosome"/>
</dbReference>
<keyword evidence="3" id="KW-1185">Reference proteome</keyword>
<evidence type="ECO:0000256" key="1">
    <source>
        <dbReference type="SAM" id="SignalP"/>
    </source>
</evidence>
<name>A0A090AQI3_9GAMM</name>
<dbReference type="OrthoDB" id="510314at2"/>
<keyword evidence="1" id="KW-0732">Signal</keyword>
<dbReference type="EMBL" id="AP014633">
    <property type="protein sequence ID" value="BAP57890.1"/>
    <property type="molecule type" value="Genomic_DNA"/>
</dbReference>
<organism evidence="2 3">
    <name type="scientific">Thioploca ingrica</name>
    <dbReference type="NCBI Taxonomy" id="40754"/>
    <lineage>
        <taxon>Bacteria</taxon>
        <taxon>Pseudomonadati</taxon>
        <taxon>Pseudomonadota</taxon>
        <taxon>Gammaproteobacteria</taxon>
        <taxon>Thiotrichales</taxon>
        <taxon>Thiotrichaceae</taxon>
        <taxon>Thioploca</taxon>
    </lineage>
</organism>
<dbReference type="STRING" id="40754.THII_3593"/>
<accession>A0A090AQI3</accession>
<gene>
    <name evidence="2" type="ORF">THII_3593</name>
</gene>
<dbReference type="HOGENOM" id="CLU_1552764_0_0_6"/>
<protein>
    <recommendedName>
        <fullName evidence="4">SH3b domain-containing protein</fullName>
    </recommendedName>
</protein>
<proteinExistence type="predicted"/>
<dbReference type="AlphaFoldDB" id="A0A090AQI3"/>
<reference evidence="2 3" key="1">
    <citation type="journal article" date="2014" name="ISME J.">
        <title>Ecophysiology of Thioploca ingrica as revealed by the complete genome sequence supplemented with proteomic evidence.</title>
        <authorList>
            <person name="Kojima H."/>
            <person name="Ogura Y."/>
            <person name="Yamamoto N."/>
            <person name="Togashi T."/>
            <person name="Mori H."/>
            <person name="Watanabe T."/>
            <person name="Nemoto F."/>
            <person name="Kurokawa K."/>
            <person name="Hayashi T."/>
            <person name="Fukui M."/>
        </authorList>
    </citation>
    <scope>NUCLEOTIDE SEQUENCE [LARGE SCALE GENOMIC DNA]</scope>
</reference>
<feature type="chain" id="PRO_5001852844" description="SH3b domain-containing protein" evidence="1">
    <location>
        <begin position="26"/>
        <end position="198"/>
    </location>
</feature>
<dbReference type="KEGG" id="tig:THII_3593"/>
<evidence type="ECO:0008006" key="4">
    <source>
        <dbReference type="Google" id="ProtNLM"/>
    </source>
</evidence>
<evidence type="ECO:0000313" key="2">
    <source>
        <dbReference type="EMBL" id="BAP57890.1"/>
    </source>
</evidence>
<evidence type="ECO:0000313" key="3">
    <source>
        <dbReference type="Proteomes" id="UP000031623"/>
    </source>
</evidence>
<feature type="signal peptide" evidence="1">
    <location>
        <begin position="1"/>
        <end position="25"/>
    </location>
</feature>
<sequence length="198" mass="21949">MQKQYFYLIMMMAMIISSLLTVSFATENNPPNRCDVFAFITDKDPKGLNVRAAPDKNVISRIPYKSYQPEQPITVHIVDVKTGWLKIDRWTDGLTTGQFAGEAWIYGKLVAVSVKGDENIKVYGGPEGATTHLVAGVHEKPAAESPLLGQLDAENQLINILDCQEQWILTEGKMLDGKLLKGWLDPKKQCPNLSAACV</sequence>